<dbReference type="PATRIC" id="fig|348824.6.peg.5181"/>
<dbReference type="KEGG" id="rhl:LPU83_pLPU83c_0447"/>
<keyword evidence="1" id="KW-0614">Plasmid</keyword>
<reference evidence="1" key="1">
    <citation type="submission" date="2013-11" db="EMBL/GenBank/DDBJ databases">
        <title>Draft genome sequence of the broad-host-range Rhizobium sp. LPU83 strain, a member of the low-genetic diversity Oregon-like Rhizobium sp. group.</title>
        <authorList>
            <person name="Wibberg D."/>
            <person name="Puehler A."/>
            <person name="Schlueter A."/>
        </authorList>
    </citation>
    <scope>NUCLEOTIDE SEQUENCE [LARGE SCALE GENOMIC DNA]</scope>
    <source>
        <strain evidence="1">LPU83</strain>
        <plasmid evidence="1">pLPU83c</plasmid>
    </source>
</reference>
<gene>
    <name evidence="1" type="ORF">LPU83_pLPU83c_0447</name>
</gene>
<sequence length="35" mass="3864">MPTPVRKGLRQFSAGLPQTLRVLLDNIAERAPGLF</sequence>
<name>W6RJK5_9HYPH</name>
<dbReference type="EMBL" id="HG916854">
    <property type="protein sequence ID" value="CDM61009.1"/>
    <property type="molecule type" value="Genomic_DNA"/>
</dbReference>
<dbReference type="Proteomes" id="UP000019443">
    <property type="component" value="Plasmid pLPU83c"/>
</dbReference>
<dbReference type="AlphaFoldDB" id="W6RJK5"/>
<dbReference type="HOGENOM" id="CLU_3366918_0_0_5"/>
<organism evidence="1 2">
    <name type="scientific">Rhizobium favelukesii</name>
    <dbReference type="NCBI Taxonomy" id="348824"/>
    <lineage>
        <taxon>Bacteria</taxon>
        <taxon>Pseudomonadati</taxon>
        <taxon>Pseudomonadota</taxon>
        <taxon>Alphaproteobacteria</taxon>
        <taxon>Hyphomicrobiales</taxon>
        <taxon>Rhizobiaceae</taxon>
        <taxon>Rhizobium/Agrobacterium group</taxon>
        <taxon>Rhizobium</taxon>
    </lineage>
</organism>
<geneLocation type="plasmid" evidence="1 2">
    <name>pLPU83c</name>
</geneLocation>
<evidence type="ECO:0000313" key="2">
    <source>
        <dbReference type="Proteomes" id="UP000019443"/>
    </source>
</evidence>
<protein>
    <submittedName>
        <fullName evidence="1">Uncharacterized protein</fullName>
    </submittedName>
</protein>
<keyword evidence="2" id="KW-1185">Reference proteome</keyword>
<accession>W6RJK5</accession>
<evidence type="ECO:0000313" key="1">
    <source>
        <dbReference type="EMBL" id="CDM61009.1"/>
    </source>
</evidence>
<proteinExistence type="predicted"/>